<dbReference type="RefSeq" id="WP_261812362.1">
    <property type="nucleotide sequence ID" value="NZ_CP078078.1"/>
</dbReference>
<evidence type="ECO:0000313" key="2">
    <source>
        <dbReference type="Proteomes" id="UP000830631"/>
    </source>
</evidence>
<protein>
    <recommendedName>
        <fullName evidence="3">Transposase</fullName>
    </recommendedName>
</protein>
<proteinExistence type="predicted"/>
<dbReference type="Proteomes" id="UP000830631">
    <property type="component" value="Chromosome"/>
</dbReference>
<sequence>MSRPSSILSHKDLRKIEADLASGEPVPQIAKRHHVSQASLYRYKTSAMGRVALRDSQAASAGVSDLLSALTDSLRDADTVRRTALAMGRNSEALRAAQTVNQLTQTLSKGLGIDSLDTAERLASDDRTLYALVSLIHETPEIAQRMSLALSRQGYPEIAGDFEDLFQQITTQETTA</sequence>
<organism evidence="1 2">
    <name type="scientific">Microbacterium aurugineum</name>
    <dbReference type="NCBI Taxonomy" id="2851642"/>
    <lineage>
        <taxon>Bacteria</taxon>
        <taxon>Bacillati</taxon>
        <taxon>Actinomycetota</taxon>
        <taxon>Actinomycetes</taxon>
        <taxon>Micrococcales</taxon>
        <taxon>Microbacteriaceae</taxon>
        <taxon>Microbacterium</taxon>
    </lineage>
</organism>
<name>A0ABY4IWW1_9MICO</name>
<reference evidence="1 2" key="1">
    <citation type="submission" date="2021-06" db="EMBL/GenBank/DDBJ databases">
        <title>Genome-based taxonomic framework of Microbacterium strains isolated from marine environment, the description of four new species and reclassification of four preexisting species.</title>
        <authorList>
            <person name="Lee S.D."/>
            <person name="Kim S.-M."/>
            <person name="Byeon Y.-S."/>
            <person name="Yang H.L."/>
            <person name="Kim I.S."/>
        </authorList>
    </citation>
    <scope>NUCLEOTIDE SEQUENCE [LARGE SCALE GENOMIC DNA]</scope>
    <source>
        <strain evidence="1 2">KSW4-10</strain>
    </source>
</reference>
<evidence type="ECO:0008006" key="3">
    <source>
        <dbReference type="Google" id="ProtNLM"/>
    </source>
</evidence>
<gene>
    <name evidence="1" type="ORF">KV397_05510</name>
</gene>
<dbReference type="EMBL" id="CP078078">
    <property type="protein sequence ID" value="UPL17251.1"/>
    <property type="molecule type" value="Genomic_DNA"/>
</dbReference>
<evidence type="ECO:0000313" key="1">
    <source>
        <dbReference type="EMBL" id="UPL17251.1"/>
    </source>
</evidence>
<accession>A0ABY4IWW1</accession>
<keyword evidence="2" id="KW-1185">Reference proteome</keyword>